<gene>
    <name evidence="10" type="ORF">DGYR_LOCUS2484</name>
</gene>
<dbReference type="GO" id="GO:0005886">
    <property type="term" value="C:plasma membrane"/>
    <property type="evidence" value="ECO:0007669"/>
    <property type="project" value="TreeGrafter"/>
</dbReference>
<keyword evidence="5 8" id="KW-0472">Membrane</keyword>
<keyword evidence="7" id="KW-0807">Transducer</keyword>
<dbReference type="OrthoDB" id="6153283at2759"/>
<feature type="transmembrane region" description="Helical" evidence="8">
    <location>
        <begin position="44"/>
        <end position="66"/>
    </location>
</feature>
<keyword evidence="2 8" id="KW-0812">Transmembrane</keyword>
<reference evidence="10 11" key="1">
    <citation type="submission" date="2020-08" db="EMBL/GenBank/DDBJ databases">
        <authorList>
            <person name="Hejnol A."/>
        </authorList>
    </citation>
    <scope>NUCLEOTIDE SEQUENCE [LARGE SCALE GENOMIC DNA]</scope>
</reference>
<dbReference type="PANTHER" id="PTHR24243:SF230">
    <property type="entry name" value="G-PROTEIN COUPLED RECEPTORS FAMILY 1 PROFILE DOMAIN-CONTAINING PROTEIN"/>
    <property type="match status" value="1"/>
</dbReference>
<keyword evidence="4" id="KW-0297">G-protein coupled receptor</keyword>
<keyword evidence="11" id="KW-1185">Reference proteome</keyword>
<evidence type="ECO:0000313" key="10">
    <source>
        <dbReference type="EMBL" id="CAD5113508.1"/>
    </source>
</evidence>
<protein>
    <recommendedName>
        <fullName evidence="9">G-protein coupled receptors family 1 profile domain-containing protein</fullName>
    </recommendedName>
</protein>
<accession>A0A7I8VE15</accession>
<evidence type="ECO:0000256" key="6">
    <source>
        <dbReference type="ARBA" id="ARBA00023170"/>
    </source>
</evidence>
<evidence type="ECO:0000313" key="11">
    <source>
        <dbReference type="Proteomes" id="UP000549394"/>
    </source>
</evidence>
<evidence type="ECO:0000256" key="2">
    <source>
        <dbReference type="ARBA" id="ARBA00022692"/>
    </source>
</evidence>
<evidence type="ECO:0000259" key="9">
    <source>
        <dbReference type="PROSITE" id="PS50262"/>
    </source>
</evidence>
<dbReference type="Gene3D" id="1.20.1070.10">
    <property type="entry name" value="Rhodopsin 7-helix transmembrane proteins"/>
    <property type="match status" value="1"/>
</dbReference>
<organism evidence="10 11">
    <name type="scientific">Dimorphilus gyrociliatus</name>
    <dbReference type="NCBI Taxonomy" id="2664684"/>
    <lineage>
        <taxon>Eukaryota</taxon>
        <taxon>Metazoa</taxon>
        <taxon>Spiralia</taxon>
        <taxon>Lophotrochozoa</taxon>
        <taxon>Annelida</taxon>
        <taxon>Polychaeta</taxon>
        <taxon>Polychaeta incertae sedis</taxon>
        <taxon>Dinophilidae</taxon>
        <taxon>Dimorphilus</taxon>
    </lineage>
</organism>
<dbReference type="SUPFAM" id="SSF81321">
    <property type="entry name" value="Family A G protein-coupled receptor-like"/>
    <property type="match status" value="1"/>
</dbReference>
<sequence>MSEESVSRALELYAIPVTLGVGVLSNIFVMMVMRRFCSILSTCLYLTLAGAVDALVLCILAGNAWIDVLHGTDIRHEAQHHTNSLCKMYPFVENVLVHLSVWLLSAACIETAAVTLKPSQLARICTKERARAATLLLFVLLVCVNAHSFWTYALVRQEKSGGESYMTCSNVKQGNIDSEEFRRIAWPVIDFVIADLAPYFVLFSASVIVVTRRIRRSDTLRHSAQLWKLHTLDASTAKQLHTAIIALAICHLLLVLPKLSYDIFAFLEGNLKLWKTSGDNSKVPIESAWKGKKKLAKTVSSLCMYSFLALKFFVYSISSIRFRVEVVNVLTCCCPNRTPPPPPPPPISSTANHLRQPAADPLLTSTDLPNDHPAQRSTLHFSITSV</sequence>
<evidence type="ECO:0000256" key="3">
    <source>
        <dbReference type="ARBA" id="ARBA00022989"/>
    </source>
</evidence>
<evidence type="ECO:0000256" key="4">
    <source>
        <dbReference type="ARBA" id="ARBA00023040"/>
    </source>
</evidence>
<evidence type="ECO:0000256" key="8">
    <source>
        <dbReference type="SAM" id="Phobius"/>
    </source>
</evidence>
<dbReference type="Proteomes" id="UP000549394">
    <property type="component" value="Unassembled WGS sequence"/>
</dbReference>
<dbReference type="PROSITE" id="PS50262">
    <property type="entry name" value="G_PROTEIN_RECEP_F1_2"/>
    <property type="match status" value="1"/>
</dbReference>
<dbReference type="PANTHER" id="PTHR24243">
    <property type="entry name" value="G-PROTEIN COUPLED RECEPTOR"/>
    <property type="match status" value="1"/>
</dbReference>
<dbReference type="EMBL" id="CAJFCJ010000004">
    <property type="protein sequence ID" value="CAD5113508.1"/>
    <property type="molecule type" value="Genomic_DNA"/>
</dbReference>
<evidence type="ECO:0000256" key="7">
    <source>
        <dbReference type="ARBA" id="ARBA00023224"/>
    </source>
</evidence>
<comment type="caution">
    <text evidence="10">The sequence shown here is derived from an EMBL/GenBank/DDBJ whole genome shotgun (WGS) entry which is preliminary data.</text>
</comment>
<feature type="transmembrane region" description="Helical" evidence="8">
    <location>
        <begin position="299"/>
        <end position="318"/>
    </location>
</feature>
<dbReference type="GO" id="GO:0004930">
    <property type="term" value="F:G protein-coupled receptor activity"/>
    <property type="evidence" value="ECO:0007669"/>
    <property type="project" value="UniProtKB-KW"/>
</dbReference>
<feature type="transmembrane region" description="Helical" evidence="8">
    <location>
        <begin position="12"/>
        <end position="32"/>
    </location>
</feature>
<keyword evidence="6" id="KW-0675">Receptor</keyword>
<feature type="domain" description="G-protein coupled receptors family 1 profile" evidence="9">
    <location>
        <begin position="25"/>
        <end position="315"/>
    </location>
</feature>
<dbReference type="AlphaFoldDB" id="A0A7I8VE15"/>
<dbReference type="InterPro" id="IPR017452">
    <property type="entry name" value="GPCR_Rhodpsn_7TM"/>
</dbReference>
<feature type="transmembrane region" description="Helical" evidence="8">
    <location>
        <begin position="95"/>
        <end position="114"/>
    </location>
</feature>
<comment type="subcellular location">
    <subcellularLocation>
        <location evidence="1">Membrane</location>
        <topology evidence="1">Multi-pass membrane protein</topology>
    </subcellularLocation>
</comment>
<evidence type="ECO:0000256" key="1">
    <source>
        <dbReference type="ARBA" id="ARBA00004141"/>
    </source>
</evidence>
<keyword evidence="3 8" id="KW-1133">Transmembrane helix</keyword>
<evidence type="ECO:0000256" key="5">
    <source>
        <dbReference type="ARBA" id="ARBA00023136"/>
    </source>
</evidence>
<proteinExistence type="predicted"/>
<feature type="transmembrane region" description="Helical" evidence="8">
    <location>
        <begin position="184"/>
        <end position="211"/>
    </location>
</feature>
<feature type="transmembrane region" description="Helical" evidence="8">
    <location>
        <begin position="135"/>
        <end position="155"/>
    </location>
</feature>
<name>A0A7I8VE15_9ANNE</name>